<dbReference type="Gene3D" id="2.10.60.10">
    <property type="entry name" value="CD59"/>
    <property type="match status" value="1"/>
</dbReference>
<dbReference type="InterPro" id="IPR035076">
    <property type="entry name" value="Toxin/TOLIP"/>
</dbReference>
<evidence type="ECO:0000256" key="1">
    <source>
        <dbReference type="ARBA" id="ARBA00022729"/>
    </source>
</evidence>
<evidence type="ECO:0000313" key="4">
    <source>
        <dbReference type="Proteomes" id="UP001333110"/>
    </source>
</evidence>
<dbReference type="InterPro" id="IPR045860">
    <property type="entry name" value="Snake_toxin-like_sf"/>
</dbReference>
<keyword evidence="1" id="KW-0732">Signal</keyword>
<keyword evidence="4" id="KW-1185">Reference proteome</keyword>
<organism evidence="3 4">
    <name type="scientific">Mycteria americana</name>
    <name type="common">Wood stork</name>
    <dbReference type="NCBI Taxonomy" id="33587"/>
    <lineage>
        <taxon>Eukaryota</taxon>
        <taxon>Metazoa</taxon>
        <taxon>Chordata</taxon>
        <taxon>Craniata</taxon>
        <taxon>Vertebrata</taxon>
        <taxon>Euteleostomi</taxon>
        <taxon>Archelosauria</taxon>
        <taxon>Archosauria</taxon>
        <taxon>Dinosauria</taxon>
        <taxon>Saurischia</taxon>
        <taxon>Theropoda</taxon>
        <taxon>Coelurosauria</taxon>
        <taxon>Aves</taxon>
        <taxon>Neognathae</taxon>
        <taxon>Neoaves</taxon>
        <taxon>Aequornithes</taxon>
        <taxon>Ciconiiformes</taxon>
        <taxon>Ciconiidae</taxon>
        <taxon>Mycteria</taxon>
    </lineage>
</organism>
<dbReference type="PANTHER" id="PTHR16983">
    <property type="entry name" value="UPAR/LY6 DOMAIN-CONTAINING PROTEIN"/>
    <property type="match status" value="1"/>
</dbReference>
<evidence type="ECO:0000259" key="2">
    <source>
        <dbReference type="Pfam" id="PF00087"/>
    </source>
</evidence>
<dbReference type="Proteomes" id="UP001333110">
    <property type="component" value="Unassembled WGS sequence"/>
</dbReference>
<evidence type="ECO:0000313" key="3">
    <source>
        <dbReference type="EMBL" id="KAK4826685.1"/>
    </source>
</evidence>
<sequence>MGYVHPELLPSRKPPRWLLEALKTRGPILFPSAAQSLRCYTCKEPTDIAKCRTVTLCPPKTTVCTTTLHSIDSGYPFFGNITVTRSCEEECSPSYGIGATRPKSCCYTDLCSDDSRSSNAVGSSSAALGLMAMVFGTLLQCAL</sequence>
<feature type="domain" description="Snake toxin/toxin-like" evidence="2">
    <location>
        <begin position="37"/>
        <end position="111"/>
    </location>
</feature>
<dbReference type="SUPFAM" id="SSF57302">
    <property type="entry name" value="Snake toxin-like"/>
    <property type="match status" value="1"/>
</dbReference>
<dbReference type="EMBL" id="JAUNZN010000002">
    <property type="protein sequence ID" value="KAK4826685.1"/>
    <property type="molecule type" value="Genomic_DNA"/>
</dbReference>
<protein>
    <recommendedName>
        <fullName evidence="2">Snake toxin/toxin-like domain-containing protein</fullName>
    </recommendedName>
</protein>
<proteinExistence type="predicted"/>
<dbReference type="PANTHER" id="PTHR16983:SF16">
    <property type="entry name" value="UPAR_LY6 DOMAIN-CONTAINING PROTEIN"/>
    <property type="match status" value="1"/>
</dbReference>
<comment type="caution">
    <text evidence="3">The sequence shown here is derived from an EMBL/GenBank/DDBJ whole genome shotgun (WGS) entry which is preliminary data.</text>
</comment>
<dbReference type="CDD" id="cd23560">
    <property type="entry name" value="TFP_LU_ECD_SLURP1_like"/>
    <property type="match status" value="1"/>
</dbReference>
<dbReference type="FunFam" id="2.10.60.10:FF:000003">
    <property type="entry name" value="lymphocyte antigen 6E isoform X1"/>
    <property type="match status" value="1"/>
</dbReference>
<gene>
    <name evidence="3" type="ORF">QYF61_010694</name>
</gene>
<dbReference type="InterPro" id="IPR051110">
    <property type="entry name" value="Ly-6/neurotoxin-like_GPI-ap"/>
</dbReference>
<dbReference type="Pfam" id="PF00087">
    <property type="entry name" value="Toxin_TOLIP"/>
    <property type="match status" value="1"/>
</dbReference>
<dbReference type="AlphaFoldDB" id="A0AAN7S356"/>
<dbReference type="GO" id="GO:0005886">
    <property type="term" value="C:plasma membrane"/>
    <property type="evidence" value="ECO:0007669"/>
    <property type="project" value="TreeGrafter"/>
</dbReference>
<name>A0AAN7S356_MYCAM</name>
<dbReference type="GO" id="GO:0030154">
    <property type="term" value="P:cell differentiation"/>
    <property type="evidence" value="ECO:0007669"/>
    <property type="project" value="UniProtKB-ARBA"/>
</dbReference>
<accession>A0AAN7S356</accession>
<reference evidence="3 4" key="1">
    <citation type="journal article" date="2023" name="J. Hered.">
        <title>Chromosome-level genome of the wood stork (Mycteria americana) provides insight into avian chromosome evolution.</title>
        <authorList>
            <person name="Flamio R. Jr."/>
            <person name="Ramstad K.M."/>
        </authorList>
    </citation>
    <scope>NUCLEOTIDE SEQUENCE [LARGE SCALE GENOMIC DNA]</scope>
    <source>
        <strain evidence="3">JAX WOST 10</strain>
    </source>
</reference>